<dbReference type="PRINTS" id="PR01159">
    <property type="entry name" value="DNAGYRASEB"/>
</dbReference>
<protein>
    <recommendedName>
        <fullName evidence="4">DNA topoisomerase (ATP-hydrolyzing)</fullName>
        <ecNumber evidence="4">5.6.2.2</ecNumber>
    </recommendedName>
</protein>
<dbReference type="InterPro" id="IPR006171">
    <property type="entry name" value="TOPRIM_dom"/>
</dbReference>
<dbReference type="GO" id="GO:0005524">
    <property type="term" value="F:ATP binding"/>
    <property type="evidence" value="ECO:0007669"/>
    <property type="project" value="UniProtKB-KW"/>
</dbReference>
<dbReference type="GO" id="GO:0003677">
    <property type="term" value="F:DNA binding"/>
    <property type="evidence" value="ECO:0007669"/>
    <property type="project" value="UniProtKB-KW"/>
</dbReference>
<evidence type="ECO:0000256" key="6">
    <source>
        <dbReference type="ARBA" id="ARBA00022741"/>
    </source>
</evidence>
<evidence type="ECO:0000313" key="13">
    <source>
        <dbReference type="EMBL" id="RGN92528.1"/>
    </source>
</evidence>
<keyword evidence="7" id="KW-0067">ATP-binding</keyword>
<dbReference type="SMART" id="SM00387">
    <property type="entry name" value="HATPase_c"/>
    <property type="match status" value="1"/>
</dbReference>
<dbReference type="FunFam" id="3.30.565.10:FF:000002">
    <property type="entry name" value="DNA gyrase subunit B"/>
    <property type="match status" value="1"/>
</dbReference>
<dbReference type="AlphaFoldDB" id="A0A3E5EUP3"/>
<dbReference type="Pfam" id="PF00204">
    <property type="entry name" value="DNA_gyraseB"/>
    <property type="match status" value="1"/>
</dbReference>
<feature type="domain" description="Toprim" evidence="12">
    <location>
        <begin position="422"/>
        <end position="540"/>
    </location>
</feature>
<keyword evidence="11" id="KW-0413">Isomerase</keyword>
<dbReference type="InterPro" id="IPR003594">
    <property type="entry name" value="HATPase_dom"/>
</dbReference>
<evidence type="ECO:0000313" key="14">
    <source>
        <dbReference type="Proteomes" id="UP000260841"/>
    </source>
</evidence>
<dbReference type="EC" id="5.6.2.2" evidence="4"/>
<evidence type="ECO:0000256" key="4">
    <source>
        <dbReference type="ARBA" id="ARBA00012895"/>
    </source>
</evidence>
<keyword evidence="8" id="KW-0460">Magnesium</keyword>
<dbReference type="InterPro" id="IPR014721">
    <property type="entry name" value="Ribsml_uS5_D2-typ_fold_subgr"/>
</dbReference>
<dbReference type="Gene3D" id="3.30.565.10">
    <property type="entry name" value="Histidine kinase-like ATPase, C-terminal domain"/>
    <property type="match status" value="1"/>
</dbReference>
<dbReference type="PANTHER" id="PTHR45866">
    <property type="entry name" value="DNA GYRASE/TOPOISOMERASE SUBUNIT B"/>
    <property type="match status" value="1"/>
</dbReference>
<dbReference type="PANTHER" id="PTHR45866:SF1">
    <property type="entry name" value="DNA GYRASE SUBUNIT B, MITOCHONDRIAL"/>
    <property type="match status" value="1"/>
</dbReference>
<dbReference type="GO" id="GO:0046872">
    <property type="term" value="F:metal ion binding"/>
    <property type="evidence" value="ECO:0007669"/>
    <property type="project" value="UniProtKB-KW"/>
</dbReference>
<evidence type="ECO:0000256" key="10">
    <source>
        <dbReference type="ARBA" id="ARBA00023125"/>
    </source>
</evidence>
<dbReference type="InterPro" id="IPR013759">
    <property type="entry name" value="Topo_IIA_B_C"/>
</dbReference>
<comment type="catalytic activity">
    <reaction evidence="1">
        <text>ATP-dependent breakage, passage and rejoining of double-stranded DNA.</text>
        <dbReference type="EC" id="5.6.2.2"/>
    </reaction>
</comment>
<evidence type="ECO:0000256" key="3">
    <source>
        <dbReference type="ARBA" id="ARBA00010708"/>
    </source>
</evidence>
<keyword evidence="9" id="KW-0799">Topoisomerase</keyword>
<dbReference type="Pfam" id="PF01751">
    <property type="entry name" value="Toprim"/>
    <property type="match status" value="1"/>
</dbReference>
<evidence type="ECO:0000256" key="1">
    <source>
        <dbReference type="ARBA" id="ARBA00000185"/>
    </source>
</evidence>
<dbReference type="Pfam" id="PF00986">
    <property type="entry name" value="DNA_gyraseB_C"/>
    <property type="match status" value="1"/>
</dbReference>
<organism evidence="13 14">
    <name type="scientific">Dorea formicigenerans</name>
    <dbReference type="NCBI Taxonomy" id="39486"/>
    <lineage>
        <taxon>Bacteria</taxon>
        <taxon>Bacillati</taxon>
        <taxon>Bacillota</taxon>
        <taxon>Clostridia</taxon>
        <taxon>Lachnospirales</taxon>
        <taxon>Lachnospiraceae</taxon>
        <taxon>Dorea</taxon>
    </lineage>
</organism>
<dbReference type="SUPFAM" id="SSF56719">
    <property type="entry name" value="Type II DNA topoisomerase"/>
    <property type="match status" value="1"/>
</dbReference>
<dbReference type="InterPro" id="IPR034160">
    <property type="entry name" value="TOPRIM_GyrB"/>
</dbReference>
<keyword evidence="5" id="KW-0479">Metal-binding</keyword>
<dbReference type="Gene3D" id="3.30.230.10">
    <property type="match status" value="1"/>
</dbReference>
<evidence type="ECO:0000256" key="9">
    <source>
        <dbReference type="ARBA" id="ARBA00023029"/>
    </source>
</evidence>
<dbReference type="PROSITE" id="PS50880">
    <property type="entry name" value="TOPRIM"/>
    <property type="match status" value="1"/>
</dbReference>
<dbReference type="SUPFAM" id="SSF54211">
    <property type="entry name" value="Ribosomal protein S5 domain 2-like"/>
    <property type="match status" value="1"/>
</dbReference>
<keyword evidence="6" id="KW-0547">Nucleotide-binding</keyword>
<name>A0A3E5EUP3_9FIRM</name>
<accession>A0A3E5EUP3</accession>
<dbReference type="PRINTS" id="PR00418">
    <property type="entry name" value="TPI2FAMILY"/>
</dbReference>
<evidence type="ECO:0000256" key="11">
    <source>
        <dbReference type="ARBA" id="ARBA00023235"/>
    </source>
</evidence>
<comment type="caution">
    <text evidence="13">The sequence shown here is derived from an EMBL/GenBank/DDBJ whole genome shotgun (WGS) entry which is preliminary data.</text>
</comment>
<dbReference type="InterPro" id="IPR020568">
    <property type="entry name" value="Ribosomal_Su5_D2-typ_SF"/>
</dbReference>
<dbReference type="InterPro" id="IPR002288">
    <property type="entry name" value="DNA_gyrase_B_C"/>
</dbReference>
<proteinExistence type="inferred from homology"/>
<dbReference type="PROSITE" id="PS00177">
    <property type="entry name" value="TOPOISOMERASE_II"/>
    <property type="match status" value="1"/>
</dbReference>
<dbReference type="CDD" id="cd03366">
    <property type="entry name" value="TOPRIM_TopoIIA_GyrB"/>
    <property type="match status" value="1"/>
</dbReference>
<dbReference type="Proteomes" id="UP000260841">
    <property type="component" value="Unassembled WGS sequence"/>
</dbReference>
<dbReference type="CDD" id="cd16928">
    <property type="entry name" value="HATPase_GyrB-like"/>
    <property type="match status" value="1"/>
</dbReference>
<dbReference type="InterPro" id="IPR018522">
    <property type="entry name" value="TopoIIA_CS"/>
</dbReference>
<reference evidence="13 14" key="1">
    <citation type="submission" date="2018-08" db="EMBL/GenBank/DDBJ databases">
        <title>A genome reference for cultivated species of the human gut microbiota.</title>
        <authorList>
            <person name="Zou Y."/>
            <person name="Xue W."/>
            <person name="Luo G."/>
        </authorList>
    </citation>
    <scope>NUCLEOTIDE SEQUENCE [LARGE SCALE GENOMIC DNA]</scope>
    <source>
        <strain evidence="13 14">OM03-2</strain>
    </source>
</reference>
<dbReference type="SMART" id="SM00433">
    <property type="entry name" value="TOP2c"/>
    <property type="match status" value="1"/>
</dbReference>
<evidence type="ECO:0000256" key="5">
    <source>
        <dbReference type="ARBA" id="ARBA00022723"/>
    </source>
</evidence>
<sequence>MAKNNTYDADSITVLEGLEAVRKRPGMYIGSVSTKGLNHLIYEIVDNAVDEHLAGFCTEIHVTLEKDGSATISDNGRGVPVGMHAKGVSAERIVYTTLHAGGKFDDSAYKTSGGLHGVGSSVVNALSAYMDVQVSRDGYIHHDRYERGIPVVELEDGLLPTLGKTRKTGTKVNFLPDDTIFEKTKFKAEEVKSRMHETTYLNPNLTIIFEDLRGAEPEHIVYHEPDGILGFIRELNAKKESVHEPVYFKGEADEIEVEVAFQYVNEFHENILGFCNNIYNSEGGTHLTGFKTTFTTVINQYARELGILKDKDPNFTGADVRNGMTAIVSIKHPDPRFEGQTKTKLDNPDASKATGKVVGEEIVRFFDRNLETLKNVIGCAEKAAKIRKTEEKAKTNLLTKQKYSFDSNGKLANCESRDASKCEIFIVEGDSAGGSAKTARDRMYQAILPIRGKILNVEKASIDKVLANAEIKTMINAFGCGFSEGYGNDFDITKLRYDKIIIMADADVDGAHISTLLLTLFYRFMPELIQEGHVYIAMPPLYKAMPKKGEEEYLYDDKTLEKYRKTHDGPFTLQRYKGLGEMDADQLWETTLNPKTRLLKLVEIEDGRMASSVTEMLMGTEVPPRRAFIYENATEAELDI</sequence>
<dbReference type="CDD" id="cd00822">
    <property type="entry name" value="TopoII_Trans_DNA_gyrase"/>
    <property type="match status" value="1"/>
</dbReference>
<dbReference type="GO" id="GO:0034335">
    <property type="term" value="F:DNA negative supercoiling activity"/>
    <property type="evidence" value="ECO:0007669"/>
    <property type="project" value="UniProtKB-ARBA"/>
</dbReference>
<dbReference type="GO" id="GO:0006265">
    <property type="term" value="P:DNA topological change"/>
    <property type="evidence" value="ECO:0007669"/>
    <property type="project" value="InterPro"/>
</dbReference>
<evidence type="ECO:0000256" key="8">
    <source>
        <dbReference type="ARBA" id="ARBA00022842"/>
    </source>
</evidence>
<dbReference type="FunFam" id="3.40.50.670:FF:000002">
    <property type="entry name" value="DNA gyrase subunit B"/>
    <property type="match status" value="1"/>
</dbReference>
<dbReference type="RefSeq" id="WP_117606078.1">
    <property type="nucleotide sequence ID" value="NZ_QSVB01000003.1"/>
</dbReference>
<dbReference type="InterPro" id="IPR013760">
    <property type="entry name" value="Topo_IIA-like_dom_sf"/>
</dbReference>
<dbReference type="InterPro" id="IPR001241">
    <property type="entry name" value="Topo_IIA"/>
</dbReference>
<dbReference type="SUPFAM" id="SSF55874">
    <property type="entry name" value="ATPase domain of HSP90 chaperone/DNA topoisomerase II/histidine kinase"/>
    <property type="match status" value="1"/>
</dbReference>
<dbReference type="Pfam" id="PF02518">
    <property type="entry name" value="HATPase_c"/>
    <property type="match status" value="1"/>
</dbReference>
<evidence type="ECO:0000256" key="7">
    <source>
        <dbReference type="ARBA" id="ARBA00022840"/>
    </source>
</evidence>
<evidence type="ECO:0000256" key="2">
    <source>
        <dbReference type="ARBA" id="ARBA00001946"/>
    </source>
</evidence>
<dbReference type="InterPro" id="IPR000565">
    <property type="entry name" value="Topo_IIA_B"/>
</dbReference>
<dbReference type="InterPro" id="IPR036890">
    <property type="entry name" value="HATPase_C_sf"/>
</dbReference>
<keyword evidence="10" id="KW-0238">DNA-binding</keyword>
<dbReference type="NCBIfam" id="NF004189">
    <property type="entry name" value="PRK05644.1"/>
    <property type="match status" value="1"/>
</dbReference>
<gene>
    <name evidence="13" type="ORF">DXB36_03890</name>
</gene>
<evidence type="ECO:0000259" key="12">
    <source>
        <dbReference type="PROSITE" id="PS50880"/>
    </source>
</evidence>
<dbReference type="EMBL" id="QSVB01000003">
    <property type="protein sequence ID" value="RGN92528.1"/>
    <property type="molecule type" value="Genomic_DNA"/>
</dbReference>
<comment type="cofactor">
    <cofactor evidence="2">
        <name>Mg(2+)</name>
        <dbReference type="ChEBI" id="CHEBI:18420"/>
    </cofactor>
</comment>
<comment type="similarity">
    <text evidence="3">Belongs to the type II topoisomerase GyrB family.</text>
</comment>
<dbReference type="Gene3D" id="3.40.50.670">
    <property type="match status" value="1"/>
</dbReference>
<dbReference type="InterPro" id="IPR013506">
    <property type="entry name" value="Topo_IIA_bsu_dom2"/>
</dbReference>